<gene>
    <name evidence="1" type="ORF">MetexDRAFT_1962</name>
</gene>
<evidence type="ECO:0000313" key="2">
    <source>
        <dbReference type="Proteomes" id="UP000004382"/>
    </source>
</evidence>
<organism evidence="1 2">
    <name type="scientific">Methylorubrum extorquens DSM 13060</name>
    <dbReference type="NCBI Taxonomy" id="882800"/>
    <lineage>
        <taxon>Bacteria</taxon>
        <taxon>Pseudomonadati</taxon>
        <taxon>Pseudomonadota</taxon>
        <taxon>Alphaproteobacteria</taxon>
        <taxon>Hyphomicrobiales</taxon>
        <taxon>Methylobacteriaceae</taxon>
        <taxon>Methylorubrum</taxon>
    </lineage>
</organism>
<accession>H1KH50</accession>
<dbReference type="Proteomes" id="UP000004382">
    <property type="component" value="Unassembled WGS sequence"/>
</dbReference>
<protein>
    <submittedName>
        <fullName evidence="1">Transcriptional regulator, LuxR family</fullName>
    </submittedName>
</protein>
<evidence type="ECO:0000313" key="1">
    <source>
        <dbReference type="EMBL" id="EHP93144.1"/>
    </source>
</evidence>
<comment type="caution">
    <text evidence="1">The sequence shown here is derived from an EMBL/GenBank/DDBJ whole genome shotgun (WGS) entry which is preliminary data.</text>
</comment>
<dbReference type="AlphaFoldDB" id="H1KH50"/>
<proteinExistence type="predicted"/>
<dbReference type="EMBL" id="AGJK01000039">
    <property type="protein sequence ID" value="EHP93144.1"/>
    <property type="molecule type" value="Genomic_DNA"/>
</dbReference>
<name>H1KH50_METEX</name>
<reference evidence="1 2" key="1">
    <citation type="submission" date="2011-09" db="EMBL/GenBank/DDBJ databases">
        <title>The draft genome of Methylobacterium extorquens DSM 13060.</title>
        <authorList>
            <consortium name="US DOE Joint Genome Institute (JGI-PGF)"/>
            <person name="Lucas S."/>
            <person name="Han J."/>
            <person name="Lapidus A."/>
            <person name="Cheng J.-F."/>
            <person name="Goodwin L."/>
            <person name="Pitluck S."/>
            <person name="Peters L."/>
            <person name="Land M.L."/>
            <person name="Hauser L."/>
            <person name="Koskimaki J."/>
            <person name="Halonen O."/>
            <person name="Pirttila A."/>
            <person name="Frank C."/>
            <person name="Woyke T.J."/>
        </authorList>
    </citation>
    <scope>NUCLEOTIDE SEQUENCE [LARGE SCALE GENOMIC DNA]</scope>
    <source>
        <strain evidence="1 2">DSM 13060</strain>
    </source>
</reference>
<sequence>MRRIGGGWHFCTAIAVPNGNTLVVSIERRHTQGAFLREQAAHRDLYRPHLARAALLAARYSRSRYEAAVDDLEALGLAAAAVSRRGSLIACNGGFRALMQALAQDGLNGLVVTHQSAQAQVQAHLARTRSLPDTALTASIPIPAEPGRGPAIVDLVPVSGAARDIFPRTACLVVITMADTERLPKIAFARSGGAAATLLGIASPETELAPTILAAAAPHGSVSGRRL</sequence>